<feature type="compositionally biased region" description="Polar residues" evidence="1">
    <location>
        <begin position="1518"/>
        <end position="1530"/>
    </location>
</feature>
<dbReference type="Pfam" id="PF02204">
    <property type="entry name" value="VPS9"/>
    <property type="match status" value="1"/>
</dbReference>
<reference evidence="4" key="2">
    <citation type="submission" date="2015-07" db="EMBL/GenBank/DDBJ databases">
        <title>The genome sequence of Plasmodium falciparum RAJ116.</title>
        <authorList>
            <consortium name="The Broad Institute Genome Sequencing Platform"/>
            <person name="Volkman S.K."/>
            <person name="Neafsey D.E."/>
            <person name="Dash A.P."/>
            <person name="Chitnis C.E."/>
            <person name="Hartl D.L."/>
            <person name="Young S.K."/>
            <person name="Kodira C.D."/>
            <person name="Zeng Q."/>
            <person name="Koehrsen M."/>
            <person name="Godfrey P."/>
            <person name="Alvarado L."/>
            <person name="Berlin A."/>
            <person name="Borenstein D."/>
            <person name="Chen Z."/>
            <person name="Engels R."/>
            <person name="Freedman E."/>
            <person name="Gellesch M."/>
            <person name="Goldberg J."/>
            <person name="Griggs A."/>
            <person name="Gujja S."/>
            <person name="Heiman D."/>
            <person name="Hepburn T."/>
            <person name="Howarth C."/>
            <person name="Jen D."/>
            <person name="Larson L."/>
            <person name="Lewis B."/>
            <person name="Mehta T."/>
            <person name="Park D."/>
            <person name="Pearson M."/>
            <person name="Roberts A."/>
            <person name="Saif S."/>
            <person name="Shea T."/>
            <person name="Shenoy N."/>
            <person name="Sisk P."/>
            <person name="Stolte C."/>
            <person name="Sykes S."/>
            <person name="Walk T."/>
            <person name="White J."/>
            <person name="Yandava C."/>
            <person name="Wirth D.F."/>
            <person name="Nusbaum C."/>
            <person name="Birren B."/>
        </authorList>
    </citation>
    <scope>NUCLEOTIDE SEQUENCE [LARGE SCALE GENOMIC DNA]</scope>
    <source>
        <strain evidence="4">RAJ116</strain>
    </source>
</reference>
<protein>
    <submittedName>
        <fullName evidence="3">Vacuolar sorting protein 9 domain-containing protein</fullName>
    </submittedName>
</protein>
<feature type="compositionally biased region" description="Low complexity" evidence="1">
    <location>
        <begin position="1483"/>
        <end position="1494"/>
    </location>
</feature>
<dbReference type="PANTHER" id="PTHR23101:SF25">
    <property type="entry name" value="GTPASE-ACTIVATING PROTEIN AND VPS9 DOMAIN-CONTAINING PROTEIN 1"/>
    <property type="match status" value="1"/>
</dbReference>
<evidence type="ECO:0000313" key="4">
    <source>
        <dbReference type="Proteomes" id="UP000054566"/>
    </source>
</evidence>
<feature type="compositionally biased region" description="Polar residues" evidence="1">
    <location>
        <begin position="1563"/>
        <end position="1583"/>
    </location>
</feature>
<proteinExistence type="predicted"/>
<feature type="region of interest" description="Disordered" evidence="1">
    <location>
        <begin position="498"/>
        <end position="554"/>
    </location>
</feature>
<feature type="compositionally biased region" description="Polar residues" evidence="1">
    <location>
        <begin position="673"/>
        <end position="682"/>
    </location>
</feature>
<gene>
    <name evidence="3" type="ORF">PFLG_01195</name>
</gene>
<dbReference type="EMBL" id="GG664033">
    <property type="protein sequence ID" value="KNC36158.1"/>
    <property type="molecule type" value="Genomic_DNA"/>
</dbReference>
<feature type="compositionally biased region" description="Low complexity" evidence="1">
    <location>
        <begin position="1135"/>
        <end position="1154"/>
    </location>
</feature>
<dbReference type="GO" id="GO:0005085">
    <property type="term" value="F:guanyl-nucleotide exchange factor activity"/>
    <property type="evidence" value="ECO:0007669"/>
    <property type="project" value="InterPro"/>
</dbReference>
<feature type="compositionally biased region" description="Basic and acidic residues" evidence="1">
    <location>
        <begin position="1011"/>
        <end position="1026"/>
    </location>
</feature>
<feature type="region of interest" description="Disordered" evidence="1">
    <location>
        <begin position="794"/>
        <end position="832"/>
    </location>
</feature>
<organism evidence="3 4">
    <name type="scientific">Plasmodium falciparum RAJ116</name>
    <dbReference type="NCBI Taxonomy" id="580058"/>
    <lineage>
        <taxon>Eukaryota</taxon>
        <taxon>Sar</taxon>
        <taxon>Alveolata</taxon>
        <taxon>Apicomplexa</taxon>
        <taxon>Aconoidasida</taxon>
        <taxon>Haemosporida</taxon>
        <taxon>Plasmodiidae</taxon>
        <taxon>Plasmodium</taxon>
        <taxon>Plasmodium (Laverania)</taxon>
    </lineage>
</organism>
<feature type="region of interest" description="Disordered" evidence="1">
    <location>
        <begin position="1011"/>
        <end position="1067"/>
    </location>
</feature>
<dbReference type="PROSITE" id="PS51205">
    <property type="entry name" value="VPS9"/>
    <property type="match status" value="1"/>
</dbReference>
<evidence type="ECO:0000259" key="2">
    <source>
        <dbReference type="PROSITE" id="PS51205"/>
    </source>
</evidence>
<dbReference type="GO" id="GO:0031267">
    <property type="term" value="F:small GTPase binding"/>
    <property type="evidence" value="ECO:0007669"/>
    <property type="project" value="TreeGrafter"/>
</dbReference>
<sequence>MNEEVSYNDNFIFSNDWNELNSKSLEKIMLNRNDEFMENMNNMDFFFDNFENSNDNNKRYDEYNTMNDKKEITINKNEDIDFNELNDSLWTDSNINNNINNNNNNNINNNSSNINPNICNNINRSKEKYDNIKYFIDDPVDIIRKGENQYCDTQNVSKKKKKDKMNSSFDLWETNNKQNDKKYVDDNDNNNIIIVDEQNNYNEEKKTNIYNYNKRDPNIISREDKEKHRINNNNNNNNNNINTHVDKSYHAGSPINKKKIPPMQNINNINNNNNINNINNNNNSNNKQRSSSDFIQNEYFKTHNKTYSVEKQHGNHHIDREDHVISQKMDDGNQIDEHHKNKYIKNNMKEKKNNRELDKRESNSIEYFDKINIRDKKKINNNINNDMKETMKNYSDSCNHMINHISSENIIKNKNHVTYSNKQHINVNNNIVSVKQINMSNKELKKNQKKKMRSTARHILSPSSVLSPTNVLSSNSIFSSNTILSSNNIMSNNIILNNNNNNDNDNNITKEGTRHSSNNPLCSKEKITQSRKTRSVSSKKSVHSSNSSVGSSLSTLNHSIKYDNKIMNKKIKSKGDTQCVPYEHESEQICVKKGNKKNVVKKKKSPCNDSPNHSFNNMSDHVYDKQKDVLTGKNKTHSNNLEERTNNIPSEKISREEKHLYKEKRKKNEKNHIPSSSELCTSSDDEEILESITENDEKKFFNEIKEYLNKKYIKDDDMDEELILENHTYHDNYMNTNDNIINKKIKSDKKDLLNMSKDDDSILSNEKLKEKKKNLLKQDSETKLEEDKMDMLIDEDNNNNNNNNNNKTCDDKKTIERNKQNDSDSINKIPCHGEDKKKMRVILSESNEHSNNLDNFEEIPDEFNNTKECLESSLKDDKSKNNITWDDGSYEEQSCARKRSLENIIKQLPTDNNNNNNKGKGSNNGISTFEREKKHVSLDEHNVLKNGEDENEKKLNDYLNKLLKDNKINEIKMDNKEKEEEEKKKNTITTNESFIEKLYNKGKNISRMYDEKFNSSNDKSGKDQNEKNNNNVENDKMGGHNKIVENEQSDSFKKNEKNNMQPVGENTKNNFVHMKENIIYLTDEEATRNMSIIQQKSRKFKEIFISFIKRDDSKKTEDMEKNGETRKASKRDNTNNNNNNNNNNYNNNNYNNNNNDKDFDLYKRQENEKHYADLYSLKRKCYDDDDEKYRRTFFVKDKSSDEISGGNKGKKNKEKISNNNEKNNVNEKKNNKNAQNDLNDNNILNNSYILKKDLSFNNEIEGKMDSYEISKDNCINDNISESNSGNKKKPNTLYNNFLESLKHESCKEVVEKVKNFILNFPNNLSREKAANNIHHFINETQPILLKSEIYKSLNKYQINMIVEGYEKFIMQKLYFYLYRMNPNDKDDDEKIYTKINCLQWIELKHLEIMEGINFERLKIAQQELLRIQKMKAPNDKLIMILNCCRIVTSVLYAAKRNLKRKKKKREKANRNALVDDEDDDNNNKNNDNNNNNNNKGFVIKDEDILEEDDNIKSKRGDNQNLQSDNQNYDISNKMDGCVKNPNEYVQQDTFKQSEEDVDYLKSGLNNRPDTLHNNYKSNSSQTITEKDDEKDNYVHEQNSYDNEDNLFDGDGNVDGNVDDDDDELLPCADEVLPLLIYVIIKTNPPEIISNIIYIQNFRHPSRFISEEAYSFTQFCSGIEFIKELGKTTFLNISDDEYKEKVANAEKSYLNEVKESNKKLQEAAGKLNDLIKLSNEKKFCNNIINKIQTYKFKYEHEKSINSLTISNINSLFEEYKILVKLKNEILNDMQEHLNDNLMQQGT</sequence>
<feature type="region of interest" description="Disordered" evidence="1">
    <location>
        <begin position="907"/>
        <end position="927"/>
    </location>
</feature>
<dbReference type="SMART" id="SM00167">
    <property type="entry name" value="VPS9"/>
    <property type="match status" value="1"/>
</dbReference>
<feature type="compositionally biased region" description="Basic and acidic residues" evidence="1">
    <location>
        <begin position="1033"/>
        <end position="1057"/>
    </location>
</feature>
<feature type="region of interest" description="Disordered" evidence="1">
    <location>
        <begin position="601"/>
        <end position="685"/>
    </location>
</feature>
<feature type="compositionally biased region" description="Basic and acidic residues" evidence="1">
    <location>
        <begin position="1113"/>
        <end position="1133"/>
    </location>
</feature>
<dbReference type="OrthoDB" id="300289at2759"/>
<dbReference type="Gene3D" id="1.20.1050.80">
    <property type="entry name" value="VPS9 domain"/>
    <property type="match status" value="2"/>
</dbReference>
<feature type="region of interest" description="Disordered" evidence="1">
    <location>
        <begin position="1562"/>
        <end position="1590"/>
    </location>
</feature>
<dbReference type="GO" id="GO:0005829">
    <property type="term" value="C:cytosol"/>
    <property type="evidence" value="ECO:0007669"/>
    <property type="project" value="TreeGrafter"/>
</dbReference>
<dbReference type="Pfam" id="PF18151">
    <property type="entry name" value="DUF5601"/>
    <property type="match status" value="1"/>
</dbReference>
<dbReference type="PANTHER" id="PTHR23101">
    <property type="entry name" value="RAB GDP/GTP EXCHANGE FACTOR"/>
    <property type="match status" value="1"/>
</dbReference>
<feature type="compositionally biased region" description="Basic and acidic residues" evidence="1">
    <location>
        <begin position="808"/>
        <end position="822"/>
    </location>
</feature>
<dbReference type="Proteomes" id="UP000054566">
    <property type="component" value="Unassembled WGS sequence"/>
</dbReference>
<reference evidence="4" key="1">
    <citation type="submission" date="2015-07" db="EMBL/GenBank/DDBJ databases">
        <title>Annotation of Plasmodium falciparum RAJ116.</title>
        <authorList>
            <consortium name="The Broad Institute Genome Sequencing Platform"/>
            <person name="Volkman S.K."/>
            <person name="Neafsey D.E."/>
            <person name="Dash A.P."/>
            <person name="Chitnis C.E."/>
            <person name="Hartl D.L."/>
            <person name="Young S.K."/>
            <person name="Zeng Q."/>
            <person name="Koehrsen M."/>
            <person name="Alvarado L."/>
            <person name="Berlin A."/>
            <person name="Borenstein D."/>
            <person name="Chapman S.B."/>
            <person name="Chen Z."/>
            <person name="Engels R."/>
            <person name="Freedman E."/>
            <person name="Gellesch M."/>
            <person name="Goldberg J."/>
            <person name="Griggs A."/>
            <person name="Gujja S."/>
            <person name="Heilman E.R."/>
            <person name="Heiman D.I."/>
            <person name="Howarth C."/>
            <person name="Jen D."/>
            <person name="Larson L."/>
            <person name="Mehta T."/>
            <person name="Neiman D."/>
            <person name="Park D."/>
            <person name="Pearson M."/>
            <person name="Roberts A."/>
            <person name="Saif S."/>
            <person name="Shea T."/>
            <person name="Shenoy N."/>
            <person name="Sisk P."/>
            <person name="Stolte C."/>
            <person name="Sykes S."/>
            <person name="Walk T."/>
            <person name="White J."/>
            <person name="Yandava C."/>
            <person name="Haas B."/>
            <person name="Henn M.R."/>
            <person name="Nusbaum C."/>
            <person name="Birren B."/>
        </authorList>
    </citation>
    <scope>NUCLEOTIDE SEQUENCE [LARGE SCALE GENOMIC DNA]</scope>
    <source>
        <strain evidence="4">RAJ116</strain>
    </source>
</reference>
<evidence type="ECO:0000313" key="3">
    <source>
        <dbReference type="EMBL" id="KNC36158.1"/>
    </source>
</evidence>
<feature type="compositionally biased region" description="Low complexity" evidence="1">
    <location>
        <begin position="912"/>
        <end position="925"/>
    </location>
</feature>
<feature type="compositionally biased region" description="Low complexity" evidence="1">
    <location>
        <begin position="271"/>
        <end position="286"/>
    </location>
</feature>
<evidence type="ECO:0000256" key="1">
    <source>
        <dbReference type="SAM" id="MobiDB-lite"/>
    </source>
</evidence>
<feature type="region of interest" description="Disordered" evidence="1">
    <location>
        <begin position="1462"/>
        <end position="1540"/>
    </location>
</feature>
<dbReference type="InterPro" id="IPR037191">
    <property type="entry name" value="VPS9_dom_sf"/>
</dbReference>
<feature type="compositionally biased region" description="Basic and acidic residues" evidence="1">
    <location>
        <begin position="621"/>
        <end position="630"/>
    </location>
</feature>
<feature type="region of interest" description="Disordered" evidence="1">
    <location>
        <begin position="1113"/>
        <end position="1158"/>
    </location>
</feature>
<dbReference type="InterPro" id="IPR041545">
    <property type="entry name" value="DUF5601"/>
</dbReference>
<feature type="region of interest" description="Disordered" evidence="1">
    <location>
        <begin position="271"/>
        <end position="290"/>
    </location>
</feature>
<dbReference type="InterPro" id="IPR045046">
    <property type="entry name" value="Vps9-like"/>
</dbReference>
<dbReference type="Gene3D" id="1.10.246.120">
    <property type="match status" value="1"/>
</dbReference>
<dbReference type="InterPro" id="IPR003123">
    <property type="entry name" value="VPS9"/>
</dbReference>
<name>A0A0L0CV30_PLAFA</name>
<feature type="region of interest" description="Disordered" evidence="1">
    <location>
        <begin position="1199"/>
        <end position="1239"/>
    </location>
</feature>
<feature type="region of interest" description="Disordered" evidence="1">
    <location>
        <begin position="873"/>
        <end position="892"/>
    </location>
</feature>
<dbReference type="GO" id="GO:0030139">
    <property type="term" value="C:endocytic vesicle"/>
    <property type="evidence" value="ECO:0007669"/>
    <property type="project" value="TreeGrafter"/>
</dbReference>
<feature type="compositionally biased region" description="Low complexity" evidence="1">
    <location>
        <begin position="535"/>
        <end position="554"/>
    </location>
</feature>
<accession>A0A0L0CV30</accession>
<feature type="compositionally biased region" description="Low complexity" evidence="1">
    <location>
        <begin position="498"/>
        <end position="507"/>
    </location>
</feature>
<feature type="domain" description="VPS9" evidence="2">
    <location>
        <begin position="1385"/>
        <end position="1690"/>
    </location>
</feature>
<dbReference type="SUPFAM" id="SSF109993">
    <property type="entry name" value="VPS9 domain"/>
    <property type="match status" value="1"/>
</dbReference>
<feature type="compositionally biased region" description="Polar residues" evidence="1">
    <location>
        <begin position="1058"/>
        <end position="1067"/>
    </location>
</feature>
<feature type="compositionally biased region" description="Polar residues" evidence="1">
    <location>
        <begin position="607"/>
        <end position="619"/>
    </location>
</feature>
<dbReference type="GO" id="GO:0016192">
    <property type="term" value="P:vesicle-mediated transport"/>
    <property type="evidence" value="ECO:0007669"/>
    <property type="project" value="InterPro"/>
</dbReference>